<keyword evidence="7 8" id="KW-0472">Membrane</keyword>
<evidence type="ECO:0000313" key="11">
    <source>
        <dbReference type="Proteomes" id="UP000199417"/>
    </source>
</evidence>
<proteinExistence type="inferred from homology"/>
<dbReference type="InterPro" id="IPR003784">
    <property type="entry name" value="BioY"/>
</dbReference>
<dbReference type="EMBL" id="FNAB01000002">
    <property type="protein sequence ID" value="SDC99548.1"/>
    <property type="molecule type" value="Genomic_DNA"/>
</dbReference>
<evidence type="ECO:0000256" key="6">
    <source>
        <dbReference type="ARBA" id="ARBA00022989"/>
    </source>
</evidence>
<evidence type="ECO:0000256" key="1">
    <source>
        <dbReference type="ARBA" id="ARBA00004651"/>
    </source>
</evidence>
<evidence type="ECO:0000256" key="7">
    <source>
        <dbReference type="ARBA" id="ARBA00023136"/>
    </source>
</evidence>
<dbReference type="PANTHER" id="PTHR34295">
    <property type="entry name" value="BIOTIN TRANSPORTER BIOY"/>
    <property type="match status" value="1"/>
</dbReference>
<name>A0A1G6R4T7_9NOCA</name>
<feature type="transmembrane region" description="Helical" evidence="9">
    <location>
        <begin position="21"/>
        <end position="44"/>
    </location>
</feature>
<dbReference type="AlphaFoldDB" id="A0A1G6R4T7"/>
<evidence type="ECO:0000256" key="2">
    <source>
        <dbReference type="ARBA" id="ARBA00010692"/>
    </source>
</evidence>
<dbReference type="GO" id="GO:0005886">
    <property type="term" value="C:plasma membrane"/>
    <property type="evidence" value="ECO:0007669"/>
    <property type="project" value="UniProtKB-SubCell"/>
</dbReference>
<feature type="transmembrane region" description="Helical" evidence="9">
    <location>
        <begin position="64"/>
        <end position="83"/>
    </location>
</feature>
<dbReference type="STRING" id="168276.SAMN05444580_102331"/>
<accession>A0A1G6R4T7</accession>
<feature type="transmembrane region" description="Helical" evidence="9">
    <location>
        <begin position="95"/>
        <end position="113"/>
    </location>
</feature>
<evidence type="ECO:0000256" key="4">
    <source>
        <dbReference type="ARBA" id="ARBA00022475"/>
    </source>
</evidence>
<dbReference type="PIRSF" id="PIRSF016661">
    <property type="entry name" value="BioY"/>
    <property type="match status" value="1"/>
</dbReference>
<evidence type="ECO:0000313" key="10">
    <source>
        <dbReference type="EMBL" id="SDC99548.1"/>
    </source>
</evidence>
<dbReference type="GO" id="GO:0015225">
    <property type="term" value="F:biotin transmembrane transporter activity"/>
    <property type="evidence" value="ECO:0007669"/>
    <property type="project" value="UniProtKB-UniRule"/>
</dbReference>
<keyword evidence="11" id="KW-1185">Reference proteome</keyword>
<sequence>MSTSTPGAPTFTARDLAQVAVFAALIIALGLPGTITVGGSGVPITLQTLGVMLAGALLGPRKGVLAVLTVIVLGLALPVLAGGRTSLTSLAGPTAGFLIGWIPTVAVIGWLTVKMLPRYSVVVGTAINLLGGIVVLYGFGIAGLMLRTDLTLWQALSTNVTFLPGDAVKAVVAALVAVQVHRAYPALLAPRSTTYAPVADPA</sequence>
<comment type="subcellular location">
    <subcellularLocation>
        <location evidence="1 8">Cell membrane</location>
        <topology evidence="1 8">Multi-pass membrane protein</topology>
    </subcellularLocation>
</comment>
<keyword evidence="6 9" id="KW-1133">Transmembrane helix</keyword>
<keyword evidence="3 8" id="KW-0813">Transport</keyword>
<feature type="transmembrane region" description="Helical" evidence="9">
    <location>
        <begin position="119"/>
        <end position="146"/>
    </location>
</feature>
<dbReference type="RefSeq" id="WP_072844120.1">
    <property type="nucleotide sequence ID" value="NZ_FNAB01000002.1"/>
</dbReference>
<evidence type="ECO:0000256" key="8">
    <source>
        <dbReference type="PIRNR" id="PIRNR016661"/>
    </source>
</evidence>
<keyword evidence="5 9" id="KW-0812">Transmembrane</keyword>
<keyword evidence="4 8" id="KW-1003">Cell membrane</keyword>
<protein>
    <recommendedName>
        <fullName evidence="8">Biotin transporter</fullName>
    </recommendedName>
</protein>
<evidence type="ECO:0000256" key="9">
    <source>
        <dbReference type="SAM" id="Phobius"/>
    </source>
</evidence>
<dbReference type="PANTHER" id="PTHR34295:SF4">
    <property type="entry name" value="BIOTIN TRANSPORTER BIOY-RELATED"/>
    <property type="match status" value="1"/>
</dbReference>
<evidence type="ECO:0000256" key="5">
    <source>
        <dbReference type="ARBA" id="ARBA00022692"/>
    </source>
</evidence>
<comment type="similarity">
    <text evidence="2 8">Belongs to the BioY family.</text>
</comment>
<evidence type="ECO:0000256" key="3">
    <source>
        <dbReference type="ARBA" id="ARBA00022448"/>
    </source>
</evidence>
<dbReference type="Proteomes" id="UP000199417">
    <property type="component" value="Unassembled WGS sequence"/>
</dbReference>
<gene>
    <name evidence="10" type="ORF">SAMN05444580_102331</name>
</gene>
<reference evidence="10 11" key="1">
    <citation type="submission" date="2016-10" db="EMBL/GenBank/DDBJ databases">
        <authorList>
            <person name="de Groot N.N."/>
        </authorList>
    </citation>
    <scope>NUCLEOTIDE SEQUENCE [LARGE SCALE GENOMIC DNA]</scope>
    <source>
        <strain evidence="10 11">JCM 11308</strain>
    </source>
</reference>
<organism evidence="10 11">
    <name type="scientific">Rhodococcus tukisamuensis</name>
    <dbReference type="NCBI Taxonomy" id="168276"/>
    <lineage>
        <taxon>Bacteria</taxon>
        <taxon>Bacillati</taxon>
        <taxon>Actinomycetota</taxon>
        <taxon>Actinomycetes</taxon>
        <taxon>Mycobacteriales</taxon>
        <taxon>Nocardiaceae</taxon>
        <taxon>Rhodococcus</taxon>
    </lineage>
</organism>
<dbReference type="Pfam" id="PF02632">
    <property type="entry name" value="BioY"/>
    <property type="match status" value="1"/>
</dbReference>
<dbReference type="Gene3D" id="1.10.1760.20">
    <property type="match status" value="1"/>
</dbReference>